<evidence type="ECO:0008006" key="5">
    <source>
        <dbReference type="Google" id="ProtNLM"/>
    </source>
</evidence>
<comment type="caution">
    <text evidence="4">The sequence shown here is derived from an EMBL/GenBank/DDBJ whole genome shotgun (WGS) entry which is preliminary data.</text>
</comment>
<proteinExistence type="predicted"/>
<dbReference type="AlphaFoldDB" id="A0A0F9C601"/>
<dbReference type="PANTHER" id="PTHR31760:SF0">
    <property type="entry name" value="S-ADENOSYL-L-METHIONINE-DEPENDENT METHYLTRANSFERASES SUPERFAMILY PROTEIN"/>
    <property type="match status" value="1"/>
</dbReference>
<keyword evidence="3" id="KW-0808">Transferase</keyword>
<evidence type="ECO:0000256" key="3">
    <source>
        <dbReference type="ARBA" id="ARBA00022679"/>
    </source>
</evidence>
<dbReference type="PANTHER" id="PTHR31760">
    <property type="entry name" value="S-ADENOSYL-L-METHIONINE-DEPENDENT METHYLTRANSFERASES SUPERFAMILY PROTEIN"/>
    <property type="match status" value="1"/>
</dbReference>
<evidence type="ECO:0000313" key="4">
    <source>
        <dbReference type="EMBL" id="KKK97849.1"/>
    </source>
</evidence>
<keyword evidence="1" id="KW-0963">Cytoplasm</keyword>
<evidence type="ECO:0000256" key="2">
    <source>
        <dbReference type="ARBA" id="ARBA00022552"/>
    </source>
</evidence>
<dbReference type="GO" id="GO:0005829">
    <property type="term" value="C:cytosol"/>
    <property type="evidence" value="ECO:0007669"/>
    <property type="project" value="TreeGrafter"/>
</dbReference>
<dbReference type="SUPFAM" id="SSF53335">
    <property type="entry name" value="S-adenosyl-L-methionine-dependent methyltransferases"/>
    <property type="match status" value="1"/>
</dbReference>
<accession>A0A0F9C601</accession>
<gene>
    <name evidence="4" type="ORF">LCGC14_2648660</name>
</gene>
<organism evidence="4">
    <name type="scientific">marine sediment metagenome</name>
    <dbReference type="NCBI Taxonomy" id="412755"/>
    <lineage>
        <taxon>unclassified sequences</taxon>
        <taxon>metagenomes</taxon>
        <taxon>ecological metagenomes</taxon>
    </lineage>
</organism>
<evidence type="ECO:0000256" key="1">
    <source>
        <dbReference type="ARBA" id="ARBA00022490"/>
    </source>
</evidence>
<dbReference type="InterPro" id="IPR003682">
    <property type="entry name" value="rRNA_ssu_MeTfrase_G"/>
</dbReference>
<dbReference type="Gene3D" id="3.40.50.150">
    <property type="entry name" value="Vaccinia Virus protein VP39"/>
    <property type="match status" value="1"/>
</dbReference>
<protein>
    <recommendedName>
        <fullName evidence="5">Ribosomal RNA methyltransferase FtsJ domain-containing protein</fullName>
    </recommendedName>
</protein>
<dbReference type="EMBL" id="LAZR01045867">
    <property type="protein sequence ID" value="KKK97849.1"/>
    <property type="molecule type" value="Genomic_DNA"/>
</dbReference>
<dbReference type="GO" id="GO:0070043">
    <property type="term" value="F:rRNA (guanine-N7-)-methyltransferase activity"/>
    <property type="evidence" value="ECO:0007669"/>
    <property type="project" value="TreeGrafter"/>
</dbReference>
<dbReference type="InterPro" id="IPR029063">
    <property type="entry name" value="SAM-dependent_MTases_sf"/>
</dbReference>
<sequence length="105" mass="11492">MMVKPKNWPIVAVSRALSSLPVGLEYAMPCLKSGGIYLAMKGSLGSEPSTEKACGELGCEIVETRKIEVPYLEGERNIVIYKKVAQTPSKYPRRSGIPAKRPLVQ</sequence>
<name>A0A0F9C601_9ZZZZ</name>
<keyword evidence="2" id="KW-0698">rRNA processing</keyword>
<reference evidence="4" key="1">
    <citation type="journal article" date="2015" name="Nature">
        <title>Complex archaea that bridge the gap between prokaryotes and eukaryotes.</title>
        <authorList>
            <person name="Spang A."/>
            <person name="Saw J.H."/>
            <person name="Jorgensen S.L."/>
            <person name="Zaremba-Niedzwiedzka K."/>
            <person name="Martijn J."/>
            <person name="Lind A.E."/>
            <person name="van Eijk R."/>
            <person name="Schleper C."/>
            <person name="Guy L."/>
            <person name="Ettema T.J."/>
        </authorList>
    </citation>
    <scope>NUCLEOTIDE SEQUENCE</scope>
</reference>